<organism evidence="2 3">
    <name type="scientific">Croceicoccus pelagius</name>
    <dbReference type="NCBI Taxonomy" id="1703341"/>
    <lineage>
        <taxon>Bacteria</taxon>
        <taxon>Pseudomonadati</taxon>
        <taxon>Pseudomonadota</taxon>
        <taxon>Alphaproteobacteria</taxon>
        <taxon>Sphingomonadales</taxon>
        <taxon>Erythrobacteraceae</taxon>
        <taxon>Croceicoccus</taxon>
    </lineage>
</organism>
<protein>
    <recommendedName>
        <fullName evidence="4">ABC transporter</fullName>
    </recommendedName>
</protein>
<dbReference type="Gene3D" id="3.40.50.10610">
    <property type="entry name" value="ABC-type transport auxiliary lipoprotein component"/>
    <property type="match status" value="1"/>
</dbReference>
<comment type="caution">
    <text evidence="2">The sequence shown here is derived from an EMBL/GenBank/DDBJ whole genome shotgun (WGS) entry which is preliminary data.</text>
</comment>
<evidence type="ECO:0000313" key="2">
    <source>
        <dbReference type="EMBL" id="GGD42286.1"/>
    </source>
</evidence>
<feature type="signal peptide" evidence="1">
    <location>
        <begin position="1"/>
        <end position="21"/>
    </location>
</feature>
<sequence length="196" mass="20721">MTRKIMAPLALFALLAGCVSIGPKTEVPEQLITFSPTTMAPAGTGASGEVTDAIMVFEPEVEDRLDVNRVPVQVSDSGIAYLKDATYVDRPARLFQNLLAETIRASTGRLVISGEDPGVAVRTRLYGRIIEAGYDARSSSVSIIYDAVAVSPDGKVRQRRFVNRVDGLPAEAAFVAPALNDAANAVAGEVAAWVTG</sequence>
<dbReference type="OrthoDB" id="7391077at2"/>
<dbReference type="Proteomes" id="UP000598997">
    <property type="component" value="Unassembled WGS sequence"/>
</dbReference>
<proteinExistence type="predicted"/>
<feature type="chain" id="PRO_5037938810" description="ABC transporter" evidence="1">
    <location>
        <begin position="22"/>
        <end position="196"/>
    </location>
</feature>
<dbReference type="SUPFAM" id="SSF159594">
    <property type="entry name" value="XCC0632-like"/>
    <property type="match status" value="1"/>
</dbReference>
<evidence type="ECO:0000313" key="3">
    <source>
        <dbReference type="Proteomes" id="UP000598997"/>
    </source>
</evidence>
<evidence type="ECO:0008006" key="4">
    <source>
        <dbReference type="Google" id="ProtNLM"/>
    </source>
</evidence>
<keyword evidence="1" id="KW-0732">Signal</keyword>
<name>A0A916YEH9_9SPHN</name>
<dbReference type="AlphaFoldDB" id="A0A916YEH9"/>
<reference evidence="2 3" key="1">
    <citation type="journal article" date="2014" name="Int. J. Syst. Evol. Microbiol.">
        <title>Complete genome sequence of Corynebacterium casei LMG S-19264T (=DSM 44701T), isolated from a smear-ripened cheese.</title>
        <authorList>
            <consortium name="US DOE Joint Genome Institute (JGI-PGF)"/>
            <person name="Walter F."/>
            <person name="Albersmeier A."/>
            <person name="Kalinowski J."/>
            <person name="Ruckert C."/>
        </authorList>
    </citation>
    <scope>NUCLEOTIDE SEQUENCE [LARGE SCALE GENOMIC DNA]</scope>
    <source>
        <strain evidence="2 3">CGMCC 1.15358</strain>
    </source>
</reference>
<dbReference type="EMBL" id="BMIO01000004">
    <property type="protein sequence ID" value="GGD42286.1"/>
    <property type="molecule type" value="Genomic_DNA"/>
</dbReference>
<gene>
    <name evidence="2" type="ORF">GCM10010989_15340</name>
</gene>
<dbReference type="RefSeq" id="WP_066766402.1">
    <property type="nucleotide sequence ID" value="NZ_BMIO01000004.1"/>
</dbReference>
<evidence type="ECO:0000256" key="1">
    <source>
        <dbReference type="SAM" id="SignalP"/>
    </source>
</evidence>
<accession>A0A916YEH9</accession>
<dbReference type="PROSITE" id="PS51257">
    <property type="entry name" value="PROKAR_LIPOPROTEIN"/>
    <property type="match status" value="1"/>
</dbReference>
<keyword evidence="3" id="KW-1185">Reference proteome</keyword>